<dbReference type="EMBL" id="JANFXK010000015">
    <property type="protein sequence ID" value="MCQ4637701.1"/>
    <property type="molecule type" value="Genomic_DNA"/>
</dbReference>
<evidence type="ECO:0000313" key="3">
    <source>
        <dbReference type="Proteomes" id="UP001524502"/>
    </source>
</evidence>
<dbReference type="CDD" id="cd00093">
    <property type="entry name" value="HTH_XRE"/>
    <property type="match status" value="1"/>
</dbReference>
<dbReference type="InterPro" id="IPR001387">
    <property type="entry name" value="Cro/C1-type_HTH"/>
</dbReference>
<name>A0ABT1RR73_9FIRM</name>
<feature type="domain" description="HTH cro/C1-type" evidence="1">
    <location>
        <begin position="14"/>
        <end position="60"/>
    </location>
</feature>
<proteinExistence type="predicted"/>
<protein>
    <submittedName>
        <fullName evidence="2">Helix-turn-helix transcriptional regulator</fullName>
    </submittedName>
</protein>
<dbReference type="InterPro" id="IPR010982">
    <property type="entry name" value="Lambda_DNA-bd_dom_sf"/>
</dbReference>
<reference evidence="2 3" key="1">
    <citation type="submission" date="2022-06" db="EMBL/GenBank/DDBJ databases">
        <title>Isolation of gut microbiota from human fecal samples.</title>
        <authorList>
            <person name="Pamer E.G."/>
            <person name="Barat B."/>
            <person name="Waligurski E."/>
            <person name="Medina S."/>
            <person name="Paddock L."/>
            <person name="Mostad J."/>
        </authorList>
    </citation>
    <scope>NUCLEOTIDE SEQUENCE [LARGE SCALE GENOMIC DNA]</scope>
    <source>
        <strain evidence="2 3">SL.3.17</strain>
    </source>
</reference>
<dbReference type="RefSeq" id="WP_256132882.1">
    <property type="nucleotide sequence ID" value="NZ_JANFXK010000015.1"/>
</dbReference>
<dbReference type="PROSITE" id="PS50943">
    <property type="entry name" value="HTH_CROC1"/>
    <property type="match status" value="1"/>
</dbReference>
<dbReference type="Gene3D" id="1.10.260.40">
    <property type="entry name" value="lambda repressor-like DNA-binding domains"/>
    <property type="match status" value="1"/>
</dbReference>
<evidence type="ECO:0000259" key="1">
    <source>
        <dbReference type="PROSITE" id="PS50943"/>
    </source>
</evidence>
<dbReference type="SUPFAM" id="SSF47413">
    <property type="entry name" value="lambda repressor-like DNA-binding domains"/>
    <property type="match status" value="1"/>
</dbReference>
<sequence length="75" mass="8487">MKLDRSKLMMMQAKKKLTLKEIAKMSGVSYETIRKSYTKEIGPVQIGKIADALDVPVEEIIICNKSPETRTISQM</sequence>
<evidence type="ECO:0000313" key="2">
    <source>
        <dbReference type="EMBL" id="MCQ4637701.1"/>
    </source>
</evidence>
<keyword evidence="3" id="KW-1185">Reference proteome</keyword>
<dbReference type="Pfam" id="PF13443">
    <property type="entry name" value="HTH_26"/>
    <property type="match status" value="1"/>
</dbReference>
<gene>
    <name evidence="2" type="ORF">NE619_13285</name>
</gene>
<comment type="caution">
    <text evidence="2">The sequence shown here is derived from an EMBL/GenBank/DDBJ whole genome shotgun (WGS) entry which is preliminary data.</text>
</comment>
<accession>A0ABT1RR73</accession>
<organism evidence="2 3">
    <name type="scientific">Anaerovorax odorimutans</name>
    <dbReference type="NCBI Taxonomy" id="109327"/>
    <lineage>
        <taxon>Bacteria</taxon>
        <taxon>Bacillati</taxon>
        <taxon>Bacillota</taxon>
        <taxon>Clostridia</taxon>
        <taxon>Peptostreptococcales</taxon>
        <taxon>Anaerovoracaceae</taxon>
        <taxon>Anaerovorax</taxon>
    </lineage>
</organism>
<dbReference type="Proteomes" id="UP001524502">
    <property type="component" value="Unassembled WGS sequence"/>
</dbReference>